<name>K0NYP1_9CAUD</name>
<dbReference type="EMBL" id="HE981739">
    <property type="protein sequence ID" value="CCL97473.1"/>
    <property type="molecule type" value="Genomic_DNA"/>
</dbReference>
<evidence type="ECO:0000313" key="3">
    <source>
        <dbReference type="Proteomes" id="UP000001467"/>
    </source>
</evidence>
<evidence type="ECO:0000313" key="1">
    <source>
        <dbReference type="EMBL" id="CCK73856.1"/>
    </source>
</evidence>
<accession>K0NYP1</accession>
<reference evidence="1" key="1">
    <citation type="thesis" date="2012" institute="CNRS">
        <title>Hsp70 in life cycle of bacteriophages.</title>
        <authorList>
            <person name="Perrody E.P."/>
        </authorList>
    </citation>
    <scope>NUCLEOTIDE SEQUENCE</scope>
    <source>
        <strain evidence="1">RB43-GVA</strain>
    </source>
</reference>
<dbReference type="OrthoDB" id="25779at10239"/>
<protein>
    <submittedName>
        <fullName evidence="2">Uncharacterized protein</fullName>
    </submittedName>
</protein>
<dbReference type="GeneID" id="3416399"/>
<proteinExistence type="predicted"/>
<dbReference type="EMBL" id="HE858210">
    <property type="protein sequence ID" value="CCK73856.1"/>
    <property type="molecule type" value="Genomic_DNA"/>
</dbReference>
<dbReference type="RefSeq" id="YP_238984.1">
    <property type="nucleotide sequence ID" value="NC_007023.1"/>
</dbReference>
<evidence type="ECO:0000313" key="4">
    <source>
        <dbReference type="Proteomes" id="UP000211060"/>
    </source>
</evidence>
<dbReference type="Proteomes" id="UP000001467">
    <property type="component" value="Segment"/>
</dbReference>
<dbReference type="KEGG" id="vg:3416399"/>
<sequence length="143" mass="16852">MLVYRVELKASIFSSYDGWCKQLGPYNGYVSDDDDLHEYLDMHGIEFGLNFSCSDERHIPPYDDERLMRNLAKHGKNYRSYLFGFSSLQKLSKWFDSWEREILEHQGYICMVYETDLLFAGKTQCVFSKAATPIRFIPLSEIY</sequence>
<organism evidence="2 3">
    <name type="scientific">Pseudotevenvirus RB43</name>
    <dbReference type="NCBI Taxonomy" id="115991"/>
    <lineage>
        <taxon>Viruses</taxon>
        <taxon>Duplodnaviria</taxon>
        <taxon>Heunggongvirae</taxon>
        <taxon>Uroviricota</taxon>
        <taxon>Caudoviricetes</taxon>
        <taxon>Pantevenvirales</taxon>
        <taxon>Straboviridae</taxon>
        <taxon>Pseudotevenvirus</taxon>
    </lineage>
</organism>
<dbReference type="Proteomes" id="UP000211060">
    <property type="component" value="Segment"/>
</dbReference>
<evidence type="ECO:0000313" key="2">
    <source>
        <dbReference type="EMBL" id="CCL97473.1"/>
    </source>
</evidence>
<reference evidence="3 4" key="2">
    <citation type="journal article" date="2012" name="PLoS Genet.">
        <title>A Bacteriophage-Encoded J-Domain Protein Interacts with the DnaK/Hsp70 Chaperone and Stabilizes the Heat-Shock Factor ?(32) of Escherichia coli.</title>
        <authorList>
            <person name="Perrody E."/>
            <person name="Cirinesi A.M."/>
            <person name="Desplats C."/>
            <person name="Keppel F."/>
            <person name="Schwager F."/>
            <person name="Tranier S."/>
            <person name="Georgopoulos C."/>
            <person name="Genevaux P."/>
        </authorList>
    </citation>
    <scope>NUCLEOTIDE SEQUENCE [LARGE SCALE GENOMIC DNA]</scope>
    <source>
        <strain evidence="2">RB43-GVA</strain>
    </source>
</reference>